<dbReference type="HAMAP" id="MF_01864">
    <property type="entry name" value="tRNA_metthiotr_MiaB"/>
    <property type="match status" value="1"/>
</dbReference>
<dbReference type="InterPro" id="IPR023404">
    <property type="entry name" value="rSAM_horseshoe"/>
</dbReference>
<evidence type="ECO:0000256" key="3">
    <source>
        <dbReference type="ARBA" id="ARBA00022490"/>
    </source>
</evidence>
<evidence type="ECO:0000256" key="8">
    <source>
        <dbReference type="ARBA" id="ARBA00023004"/>
    </source>
</evidence>
<dbReference type="Gene3D" id="3.80.30.20">
    <property type="entry name" value="tm_1862 like domain"/>
    <property type="match status" value="1"/>
</dbReference>
<dbReference type="EMBL" id="VTWH01000005">
    <property type="protein sequence ID" value="KAA0968569.1"/>
    <property type="molecule type" value="Genomic_DNA"/>
</dbReference>
<dbReference type="SFLD" id="SFLDF00273">
    <property type="entry name" value="(dimethylallyl)adenosine_tRNA"/>
    <property type="match status" value="1"/>
</dbReference>
<evidence type="ECO:0000313" key="20">
    <source>
        <dbReference type="Proteomes" id="UP000324738"/>
    </source>
</evidence>
<evidence type="ECO:0000256" key="2">
    <source>
        <dbReference type="ARBA" id="ARBA00022485"/>
    </source>
</evidence>
<dbReference type="NCBIfam" id="TIGR01574">
    <property type="entry name" value="miaB-methiolase"/>
    <property type="match status" value="1"/>
</dbReference>
<dbReference type="GO" id="GO:0035597">
    <property type="term" value="F:tRNA-2-methylthio-N(6)-dimethylallyladenosine(37) synthase activity"/>
    <property type="evidence" value="ECO:0007669"/>
    <property type="project" value="UniProtKB-EC"/>
</dbReference>
<name>A0A5B0DTP4_9HYPH</name>
<dbReference type="SMART" id="SM00729">
    <property type="entry name" value="Elp3"/>
    <property type="match status" value="1"/>
</dbReference>
<keyword evidence="6 14" id="KW-0819">tRNA processing</keyword>
<keyword evidence="8 14" id="KW-0408">Iron</keyword>
<feature type="domain" description="Radical SAM core" evidence="18">
    <location>
        <begin position="162"/>
        <end position="394"/>
    </location>
</feature>
<dbReference type="SFLD" id="SFLDG01082">
    <property type="entry name" value="B12-binding_domain_containing"/>
    <property type="match status" value="1"/>
</dbReference>
<evidence type="ECO:0000256" key="9">
    <source>
        <dbReference type="ARBA" id="ARBA00023014"/>
    </source>
</evidence>
<organism evidence="19 20">
    <name type="scientific">Aureimonas fodinaquatilis</name>
    <dbReference type="NCBI Taxonomy" id="2565783"/>
    <lineage>
        <taxon>Bacteria</taxon>
        <taxon>Pseudomonadati</taxon>
        <taxon>Pseudomonadota</taxon>
        <taxon>Alphaproteobacteria</taxon>
        <taxon>Hyphomicrobiales</taxon>
        <taxon>Aurantimonadaceae</taxon>
        <taxon>Aureimonas</taxon>
    </lineage>
</organism>
<evidence type="ECO:0000259" key="17">
    <source>
        <dbReference type="PROSITE" id="PS51449"/>
    </source>
</evidence>
<dbReference type="SFLD" id="SFLDS00029">
    <property type="entry name" value="Radical_SAM"/>
    <property type="match status" value="1"/>
</dbReference>
<sequence length="481" mass="52944">MSERSNAGRPGGNSRKVFIKTYGCQMNVYDSQRMGDALAKDGYEPTEAIENADLVLINTCHIREKAAEKIYSELGRIRVLKAERAARGESMQVGITGCVAQAEGAEIIQRAPVVDLVVGPQTYHRLPEALSRVALGEKVVDTEYAVEDKFTHLPKQEARQIARRGVTAFLTVQEGCDKFCTFCVVPYTRGAEVSRPRADIVLEARRLADAGVRELTLLGQNVNAWLGEDAGGAETGLAGLLYELAEIPGIARLRYTTSHPRDMDEALIEAHRDLPSLMPYLHLPVQSGSDRILKAMNRRHRAADYLFLLDKIRDARPDMALSGDFIVGFPGETDADFEATMQLVRQVGYAQAYSFKYSPRPGTPGATMEDHVREEVKTERLERLQKLLREQQEAFQKSFVGKVTDVLIEKPGRHAGQAVGRSPFLLPVVVPVDAGQIGDIVSVTISQSLANSLMAEGAEAQPVASQDRSDPLTRPEIRSFA</sequence>
<dbReference type="Pfam" id="PF00919">
    <property type="entry name" value="UPF0004"/>
    <property type="match status" value="1"/>
</dbReference>
<feature type="binding site" evidence="14">
    <location>
        <position position="180"/>
    </location>
    <ligand>
        <name>[4Fe-4S] cluster</name>
        <dbReference type="ChEBI" id="CHEBI:49883"/>
        <label>2</label>
        <note>4Fe-4S-S-AdoMet</note>
    </ligand>
</feature>
<dbReference type="InterPro" id="IPR038135">
    <property type="entry name" value="Methylthiotransferase_N_sf"/>
</dbReference>
<dbReference type="InterPro" id="IPR058240">
    <property type="entry name" value="rSAM_sf"/>
</dbReference>
<dbReference type="Gene3D" id="3.40.50.12160">
    <property type="entry name" value="Methylthiotransferase, N-terminal domain"/>
    <property type="match status" value="1"/>
</dbReference>
<dbReference type="SUPFAM" id="SSF102114">
    <property type="entry name" value="Radical SAM enzymes"/>
    <property type="match status" value="1"/>
</dbReference>
<evidence type="ECO:0000256" key="14">
    <source>
        <dbReference type="HAMAP-Rule" id="MF_01864"/>
    </source>
</evidence>
<feature type="binding site" evidence="14">
    <location>
        <position position="24"/>
    </location>
    <ligand>
        <name>[4Fe-4S] cluster</name>
        <dbReference type="ChEBI" id="CHEBI:49883"/>
        <label>1</label>
    </ligand>
</feature>
<comment type="function">
    <text evidence="1 14">Catalyzes the methylthiolation of N6-(dimethylallyl)adenosine (i(6)A), leading to the formation of 2-methylthio-N6-(dimethylallyl)adenosine (ms(2)i(6)A) at position 37 in tRNAs that read codons beginning with uridine.</text>
</comment>
<dbReference type="InterPro" id="IPR005839">
    <property type="entry name" value="Methylthiotransferase"/>
</dbReference>
<keyword evidence="20" id="KW-1185">Reference proteome</keyword>
<evidence type="ECO:0000313" key="19">
    <source>
        <dbReference type="EMBL" id="KAA0968569.1"/>
    </source>
</evidence>
<dbReference type="Pfam" id="PF01938">
    <property type="entry name" value="TRAM"/>
    <property type="match status" value="1"/>
</dbReference>
<dbReference type="OrthoDB" id="9805215at2"/>
<dbReference type="InterPro" id="IPR002792">
    <property type="entry name" value="TRAM_dom"/>
</dbReference>
<evidence type="ECO:0000256" key="5">
    <source>
        <dbReference type="ARBA" id="ARBA00022691"/>
    </source>
</evidence>
<evidence type="ECO:0000256" key="6">
    <source>
        <dbReference type="ARBA" id="ARBA00022694"/>
    </source>
</evidence>
<dbReference type="PROSITE" id="PS51449">
    <property type="entry name" value="MTTASE_N"/>
    <property type="match status" value="1"/>
</dbReference>
<evidence type="ECO:0000256" key="1">
    <source>
        <dbReference type="ARBA" id="ARBA00003234"/>
    </source>
</evidence>
<comment type="cofactor">
    <cofactor evidence="14">
        <name>[4Fe-4S] cluster</name>
        <dbReference type="ChEBI" id="CHEBI:49883"/>
    </cofactor>
    <text evidence="14">Binds 2 [4Fe-4S] clusters. One cluster is coordinated with 3 cysteines and an exchangeable S-adenosyl-L-methionine.</text>
</comment>
<feature type="binding site" evidence="14">
    <location>
        <position position="60"/>
    </location>
    <ligand>
        <name>[4Fe-4S] cluster</name>
        <dbReference type="ChEBI" id="CHEBI:49883"/>
        <label>1</label>
    </ligand>
</feature>
<dbReference type="PROSITE" id="PS51918">
    <property type="entry name" value="RADICAL_SAM"/>
    <property type="match status" value="1"/>
</dbReference>
<comment type="subunit">
    <text evidence="14">Monomer.</text>
</comment>
<evidence type="ECO:0000256" key="12">
    <source>
        <dbReference type="ARBA" id="ARBA00080698"/>
    </source>
</evidence>
<evidence type="ECO:0000259" key="16">
    <source>
        <dbReference type="PROSITE" id="PS50926"/>
    </source>
</evidence>
<evidence type="ECO:0000256" key="10">
    <source>
        <dbReference type="ARBA" id="ARBA00033765"/>
    </source>
</evidence>
<dbReference type="PROSITE" id="PS50926">
    <property type="entry name" value="TRAM"/>
    <property type="match status" value="1"/>
</dbReference>
<dbReference type="GO" id="GO:0051539">
    <property type="term" value="F:4 iron, 4 sulfur cluster binding"/>
    <property type="evidence" value="ECO:0007669"/>
    <property type="project" value="UniProtKB-UniRule"/>
</dbReference>
<keyword evidence="3 14" id="KW-0963">Cytoplasm</keyword>
<protein>
    <recommendedName>
        <fullName evidence="11 14">tRNA-2-methylthio-N(6)-dimethylallyladenosine synthase</fullName>
        <ecNumber evidence="10 14">2.8.4.3</ecNumber>
    </recommendedName>
    <alternativeName>
        <fullName evidence="13 14">(Dimethylallyl)adenosine tRNA methylthiotransferase MiaB</fullName>
    </alternativeName>
    <alternativeName>
        <fullName evidence="12 14">tRNA-i(6)A37 methylthiotransferase</fullName>
    </alternativeName>
</protein>
<evidence type="ECO:0000256" key="4">
    <source>
        <dbReference type="ARBA" id="ARBA00022679"/>
    </source>
</evidence>
<dbReference type="InterPro" id="IPR007197">
    <property type="entry name" value="rSAM"/>
</dbReference>
<keyword evidence="9 14" id="KW-0411">Iron-sulfur</keyword>
<keyword evidence="4 14" id="KW-0808">Transferase</keyword>
<comment type="caution">
    <text evidence="19">The sequence shown here is derived from an EMBL/GenBank/DDBJ whole genome shotgun (WGS) entry which is preliminary data.</text>
</comment>
<keyword evidence="7 14" id="KW-0479">Metal-binding</keyword>
<dbReference type="InterPro" id="IPR013848">
    <property type="entry name" value="Methylthiotransferase_N"/>
</dbReference>
<dbReference type="Proteomes" id="UP000324738">
    <property type="component" value="Unassembled WGS sequence"/>
</dbReference>
<dbReference type="PROSITE" id="PS01278">
    <property type="entry name" value="MTTASE_RADICAL"/>
    <property type="match status" value="1"/>
</dbReference>
<dbReference type="AlphaFoldDB" id="A0A5B0DTP4"/>
<dbReference type="EC" id="2.8.4.3" evidence="10 14"/>
<dbReference type="CDD" id="cd01335">
    <property type="entry name" value="Radical_SAM"/>
    <property type="match status" value="1"/>
</dbReference>
<dbReference type="InterPro" id="IPR006638">
    <property type="entry name" value="Elp3/MiaA/NifB-like_rSAM"/>
</dbReference>
<comment type="catalytic activity">
    <reaction evidence="14">
        <text>N(6)-dimethylallyladenosine(37) in tRNA + (sulfur carrier)-SH + AH2 + 2 S-adenosyl-L-methionine = 2-methylsulfanyl-N(6)-dimethylallyladenosine(37) in tRNA + (sulfur carrier)-H + 5'-deoxyadenosine + L-methionine + A + S-adenosyl-L-homocysteine + 2 H(+)</text>
        <dbReference type="Rhea" id="RHEA:37067"/>
        <dbReference type="Rhea" id="RHEA-COMP:10375"/>
        <dbReference type="Rhea" id="RHEA-COMP:10376"/>
        <dbReference type="Rhea" id="RHEA-COMP:14737"/>
        <dbReference type="Rhea" id="RHEA-COMP:14739"/>
        <dbReference type="ChEBI" id="CHEBI:13193"/>
        <dbReference type="ChEBI" id="CHEBI:15378"/>
        <dbReference type="ChEBI" id="CHEBI:17319"/>
        <dbReference type="ChEBI" id="CHEBI:17499"/>
        <dbReference type="ChEBI" id="CHEBI:29917"/>
        <dbReference type="ChEBI" id="CHEBI:57844"/>
        <dbReference type="ChEBI" id="CHEBI:57856"/>
        <dbReference type="ChEBI" id="CHEBI:59789"/>
        <dbReference type="ChEBI" id="CHEBI:64428"/>
        <dbReference type="ChEBI" id="CHEBI:74415"/>
        <dbReference type="ChEBI" id="CHEBI:74417"/>
        <dbReference type="EC" id="2.8.4.3"/>
    </reaction>
</comment>
<proteinExistence type="inferred from homology"/>
<dbReference type="GO" id="GO:0046872">
    <property type="term" value="F:metal ion binding"/>
    <property type="evidence" value="ECO:0007669"/>
    <property type="project" value="UniProtKB-KW"/>
</dbReference>
<dbReference type="GO" id="GO:0005829">
    <property type="term" value="C:cytosol"/>
    <property type="evidence" value="ECO:0007669"/>
    <property type="project" value="TreeGrafter"/>
</dbReference>
<feature type="binding site" evidence="14">
    <location>
        <position position="176"/>
    </location>
    <ligand>
        <name>[4Fe-4S] cluster</name>
        <dbReference type="ChEBI" id="CHEBI:49883"/>
        <label>2</label>
        <note>4Fe-4S-S-AdoMet</note>
    </ligand>
</feature>
<accession>A0A5B0DTP4</accession>
<evidence type="ECO:0000259" key="18">
    <source>
        <dbReference type="PROSITE" id="PS51918"/>
    </source>
</evidence>
<dbReference type="SFLD" id="SFLDG01061">
    <property type="entry name" value="methylthiotransferase"/>
    <property type="match status" value="1"/>
</dbReference>
<evidence type="ECO:0000256" key="15">
    <source>
        <dbReference type="SAM" id="MobiDB-lite"/>
    </source>
</evidence>
<evidence type="ECO:0000256" key="13">
    <source>
        <dbReference type="ARBA" id="ARBA00081141"/>
    </source>
</evidence>
<evidence type="ECO:0000256" key="11">
    <source>
        <dbReference type="ARBA" id="ARBA00068570"/>
    </source>
</evidence>
<reference evidence="19 20" key="1">
    <citation type="submission" date="2019-08" db="EMBL/GenBank/DDBJ databases">
        <title>Aureimonas fodiniaquatilis sp. nov., isolated from a coal mine wastewater.</title>
        <authorList>
            <person name="Kim W."/>
        </authorList>
    </citation>
    <scope>NUCLEOTIDE SEQUENCE [LARGE SCALE GENOMIC DNA]</scope>
    <source>
        <strain evidence="19 20">CAU 1482</strain>
    </source>
</reference>
<dbReference type="NCBIfam" id="TIGR00089">
    <property type="entry name" value="MiaB/RimO family radical SAM methylthiotransferase"/>
    <property type="match status" value="1"/>
</dbReference>
<dbReference type="FunFam" id="3.80.30.20:FF:000001">
    <property type="entry name" value="tRNA-2-methylthio-N(6)-dimethylallyladenosine synthase 2"/>
    <property type="match status" value="1"/>
</dbReference>
<dbReference type="FunFam" id="3.40.50.12160:FF:000003">
    <property type="entry name" value="CDK5 regulatory subunit-associated protein 1"/>
    <property type="match status" value="1"/>
</dbReference>
<feature type="region of interest" description="Disordered" evidence="15">
    <location>
        <begin position="456"/>
        <end position="481"/>
    </location>
</feature>
<gene>
    <name evidence="14 19" type="primary">miaB</name>
    <name evidence="19" type="ORF">FPY71_16940</name>
</gene>
<dbReference type="InterPro" id="IPR020612">
    <property type="entry name" value="Methylthiotransferase_CS"/>
</dbReference>
<feature type="domain" description="MTTase N-terminal" evidence="17">
    <location>
        <begin position="15"/>
        <end position="135"/>
    </location>
</feature>
<comment type="similarity">
    <text evidence="14">Belongs to the methylthiotransferase family. MiaB subfamily.</text>
</comment>
<dbReference type="PANTHER" id="PTHR43020">
    <property type="entry name" value="CDK5 REGULATORY SUBUNIT-ASSOCIATED PROTEIN 1"/>
    <property type="match status" value="1"/>
</dbReference>
<feature type="compositionally biased region" description="Basic and acidic residues" evidence="15">
    <location>
        <begin position="467"/>
        <end position="481"/>
    </location>
</feature>
<feature type="binding site" evidence="14">
    <location>
        <position position="183"/>
    </location>
    <ligand>
        <name>[4Fe-4S] cluster</name>
        <dbReference type="ChEBI" id="CHEBI:49883"/>
        <label>2</label>
        <note>4Fe-4S-S-AdoMet</note>
    </ligand>
</feature>
<feature type="domain" description="TRAM" evidence="16">
    <location>
        <begin position="397"/>
        <end position="459"/>
    </location>
</feature>
<comment type="subcellular location">
    <subcellularLocation>
        <location evidence="14">Cytoplasm</location>
    </subcellularLocation>
</comment>
<dbReference type="PANTHER" id="PTHR43020:SF2">
    <property type="entry name" value="MITOCHONDRIAL TRNA METHYLTHIOTRANSFERASE CDK5RAP1"/>
    <property type="match status" value="1"/>
</dbReference>
<keyword evidence="5 14" id="KW-0949">S-adenosyl-L-methionine</keyword>
<dbReference type="RefSeq" id="WP_149301518.1">
    <property type="nucleotide sequence ID" value="NZ_VTWH01000005.1"/>
</dbReference>
<feature type="binding site" evidence="14">
    <location>
        <position position="98"/>
    </location>
    <ligand>
        <name>[4Fe-4S] cluster</name>
        <dbReference type="ChEBI" id="CHEBI:49883"/>
        <label>1</label>
    </ligand>
</feature>
<keyword evidence="2 14" id="KW-0004">4Fe-4S</keyword>
<dbReference type="Pfam" id="PF04055">
    <property type="entry name" value="Radical_SAM"/>
    <property type="match status" value="1"/>
</dbReference>
<dbReference type="InterPro" id="IPR006463">
    <property type="entry name" value="MiaB_methiolase"/>
</dbReference>
<evidence type="ECO:0000256" key="7">
    <source>
        <dbReference type="ARBA" id="ARBA00022723"/>
    </source>
</evidence>